<evidence type="ECO:0000313" key="2">
    <source>
        <dbReference type="Proteomes" id="UP000789759"/>
    </source>
</evidence>
<gene>
    <name evidence="1" type="ORF">CPELLU_LOCUS19801</name>
</gene>
<evidence type="ECO:0000313" key="1">
    <source>
        <dbReference type="EMBL" id="CAG8822221.1"/>
    </source>
</evidence>
<dbReference type="Proteomes" id="UP000789759">
    <property type="component" value="Unassembled WGS sequence"/>
</dbReference>
<sequence length="50" mass="5824">EIVVFRFLDYVVRSAPQTNHDRPVNHIKSATVSINYSLQALVSWLFCMQE</sequence>
<accession>A0A9N9KBV8</accession>
<dbReference type="AlphaFoldDB" id="A0A9N9KBV8"/>
<protein>
    <submittedName>
        <fullName evidence="1">24998_t:CDS:1</fullName>
    </submittedName>
</protein>
<reference evidence="1" key="1">
    <citation type="submission" date="2021-06" db="EMBL/GenBank/DDBJ databases">
        <authorList>
            <person name="Kallberg Y."/>
            <person name="Tangrot J."/>
            <person name="Rosling A."/>
        </authorList>
    </citation>
    <scope>NUCLEOTIDE SEQUENCE</scope>
    <source>
        <strain evidence="1">FL966</strain>
    </source>
</reference>
<organism evidence="1 2">
    <name type="scientific">Cetraspora pellucida</name>
    <dbReference type="NCBI Taxonomy" id="1433469"/>
    <lineage>
        <taxon>Eukaryota</taxon>
        <taxon>Fungi</taxon>
        <taxon>Fungi incertae sedis</taxon>
        <taxon>Mucoromycota</taxon>
        <taxon>Glomeromycotina</taxon>
        <taxon>Glomeromycetes</taxon>
        <taxon>Diversisporales</taxon>
        <taxon>Gigasporaceae</taxon>
        <taxon>Cetraspora</taxon>
    </lineage>
</organism>
<feature type="non-terminal residue" evidence="1">
    <location>
        <position position="1"/>
    </location>
</feature>
<keyword evidence="2" id="KW-1185">Reference proteome</keyword>
<dbReference type="EMBL" id="CAJVQA010051403">
    <property type="protein sequence ID" value="CAG8822221.1"/>
    <property type="molecule type" value="Genomic_DNA"/>
</dbReference>
<proteinExistence type="predicted"/>
<feature type="non-terminal residue" evidence="1">
    <location>
        <position position="50"/>
    </location>
</feature>
<name>A0A9N9KBV8_9GLOM</name>
<comment type="caution">
    <text evidence="1">The sequence shown here is derived from an EMBL/GenBank/DDBJ whole genome shotgun (WGS) entry which is preliminary data.</text>
</comment>